<dbReference type="EMBL" id="CP003218">
    <property type="protein sequence ID" value="AEX03351.1"/>
    <property type="molecule type" value="Genomic_DNA"/>
</dbReference>
<dbReference type="SUPFAM" id="SSF53062">
    <property type="entry name" value="PTS system fructose IIA component-like"/>
    <property type="match status" value="1"/>
</dbReference>
<dbReference type="KEGG" id="kox:KOX_08115"/>
<keyword evidence="3" id="KW-0963">Cytoplasm</keyword>
<name>A0A0H3H1T6_KLEM8</name>
<accession>A0A0H3H1T6</accession>
<feature type="domain" description="PTS EIIA type-4" evidence="9">
    <location>
        <begin position="1"/>
        <end position="131"/>
    </location>
</feature>
<keyword evidence="4" id="KW-0597">Phosphoprotein</keyword>
<evidence type="ECO:0000256" key="4">
    <source>
        <dbReference type="ARBA" id="ARBA00022553"/>
    </source>
</evidence>
<evidence type="ECO:0000313" key="11">
    <source>
        <dbReference type="Proteomes" id="UP000007843"/>
    </source>
</evidence>
<evidence type="ECO:0000256" key="7">
    <source>
        <dbReference type="ARBA" id="ARBA00022683"/>
    </source>
</evidence>
<keyword evidence="2" id="KW-0813">Transport</keyword>
<dbReference type="PANTHER" id="PTHR33799">
    <property type="entry name" value="PTS PERMEASE-RELATED-RELATED"/>
    <property type="match status" value="1"/>
</dbReference>
<keyword evidence="7" id="KW-0598">Phosphotransferase system</keyword>
<dbReference type="GO" id="GO:0016020">
    <property type="term" value="C:membrane"/>
    <property type="evidence" value="ECO:0007669"/>
    <property type="project" value="InterPro"/>
</dbReference>
<dbReference type="HOGENOM" id="CLU_123235_1_1_6"/>
<dbReference type="InterPro" id="IPR036662">
    <property type="entry name" value="PTS_EIIA_man-typ_sf"/>
</dbReference>
<dbReference type="Gene3D" id="3.40.50.510">
    <property type="entry name" value="Phosphotransferase system, mannose-type IIA component"/>
    <property type="match status" value="1"/>
</dbReference>
<dbReference type="Pfam" id="PF03610">
    <property type="entry name" value="EIIA-man"/>
    <property type="match status" value="1"/>
</dbReference>
<keyword evidence="8" id="KW-0418">Kinase</keyword>
<evidence type="ECO:0000259" key="9">
    <source>
        <dbReference type="PROSITE" id="PS51096"/>
    </source>
</evidence>
<dbReference type="GeneID" id="77228316"/>
<organism evidence="10 11">
    <name type="scientific">Klebsiella michiganensis (strain ATCC 8724 / DSM 4798 / JCM 20051 / NBRC 3318 / NRRL B-199 / KCTC 1686 / BUCSAV 143 / CCM 1901)</name>
    <dbReference type="NCBI Taxonomy" id="1006551"/>
    <lineage>
        <taxon>Bacteria</taxon>
        <taxon>Pseudomonadati</taxon>
        <taxon>Pseudomonadota</taxon>
        <taxon>Gammaproteobacteria</taxon>
        <taxon>Enterobacterales</taxon>
        <taxon>Enterobacteriaceae</taxon>
        <taxon>Klebsiella/Raoultella group</taxon>
        <taxon>Klebsiella</taxon>
    </lineage>
</organism>
<dbReference type="InterPro" id="IPR033887">
    <property type="entry name" value="PTS_IIA_man"/>
</dbReference>
<dbReference type="NCBIfam" id="TIGR00824">
    <property type="entry name" value="EIIA-man"/>
    <property type="match status" value="1"/>
</dbReference>
<sequence>MVNVIFCAHGQLACAMLDSVRMVYGDVHVSAVAFVPGENAGDIADKLEKLVSTHKEEEWLIAVDLQCGSPWNAAAGLAMRNPQLRVISGLSLPLALELVDNQQTMNAEALCQHLETIASQCCVTWRQPETVEEDF</sequence>
<evidence type="ECO:0000256" key="2">
    <source>
        <dbReference type="ARBA" id="ARBA00022448"/>
    </source>
</evidence>
<proteinExistence type="predicted"/>
<dbReference type="GO" id="GO:0005737">
    <property type="term" value="C:cytoplasm"/>
    <property type="evidence" value="ECO:0007669"/>
    <property type="project" value="UniProtKB-SubCell"/>
</dbReference>
<gene>
    <name evidence="10" type="ordered locus">KOX_08115</name>
</gene>
<dbReference type="PROSITE" id="PS51096">
    <property type="entry name" value="PTS_EIIA_TYPE_4"/>
    <property type="match status" value="1"/>
</dbReference>
<dbReference type="GO" id="GO:0016773">
    <property type="term" value="F:phosphotransferase activity, alcohol group as acceptor"/>
    <property type="evidence" value="ECO:0007669"/>
    <property type="project" value="InterPro"/>
</dbReference>
<dbReference type="InterPro" id="IPR004701">
    <property type="entry name" value="PTS_EIIA_man-typ"/>
</dbReference>
<evidence type="ECO:0000256" key="3">
    <source>
        <dbReference type="ARBA" id="ARBA00022490"/>
    </source>
</evidence>
<dbReference type="CDD" id="cd00006">
    <property type="entry name" value="PTS_IIA_man"/>
    <property type="match status" value="1"/>
</dbReference>
<dbReference type="AlphaFoldDB" id="A0A0H3H1T6"/>
<dbReference type="PANTHER" id="PTHR33799:SF1">
    <property type="entry name" value="PTS SYSTEM MANNOSE-SPECIFIC EIIAB COMPONENT-RELATED"/>
    <property type="match status" value="1"/>
</dbReference>
<dbReference type="GO" id="GO:0016301">
    <property type="term" value="F:kinase activity"/>
    <property type="evidence" value="ECO:0007669"/>
    <property type="project" value="UniProtKB-KW"/>
</dbReference>
<dbReference type="InterPro" id="IPR051471">
    <property type="entry name" value="Bacterial_PTS_sugar_comp"/>
</dbReference>
<reference evidence="10 11" key="1">
    <citation type="journal article" date="2012" name="J. Bacteriol.">
        <title>Complete genome sequence of Klebsiella oxytoca KCTC 1686, used in production of 2,3-butanediol.</title>
        <authorList>
            <person name="Shin S.H."/>
            <person name="Kim S."/>
            <person name="Kim J.Y."/>
            <person name="Lee S."/>
            <person name="Um Y."/>
            <person name="Oh M.K."/>
            <person name="Kim Y.R."/>
            <person name="Lee J."/>
            <person name="Yang K.S."/>
        </authorList>
    </citation>
    <scope>NUCLEOTIDE SEQUENCE [LARGE SCALE GENOMIC DNA]</scope>
    <source>
        <strain evidence="11">ATCC 8724 / DSM 4798 / JCM 20051 / NBRC 3318 / NRRL B-199 / KCTC 1686</strain>
    </source>
</reference>
<comment type="subcellular location">
    <subcellularLocation>
        <location evidence="1">Cytoplasm</location>
    </subcellularLocation>
</comment>
<keyword evidence="5" id="KW-0762">Sugar transport</keyword>
<keyword evidence="6" id="KW-0808">Transferase</keyword>
<dbReference type="RefSeq" id="WP_014227521.1">
    <property type="nucleotide sequence ID" value="NC_016612.1"/>
</dbReference>
<dbReference type="InterPro" id="IPR013789">
    <property type="entry name" value="PTS_EIIA_man"/>
</dbReference>
<evidence type="ECO:0000256" key="1">
    <source>
        <dbReference type="ARBA" id="ARBA00004496"/>
    </source>
</evidence>
<dbReference type="Proteomes" id="UP000007843">
    <property type="component" value="Chromosome"/>
</dbReference>
<evidence type="ECO:0000256" key="5">
    <source>
        <dbReference type="ARBA" id="ARBA00022597"/>
    </source>
</evidence>
<protein>
    <submittedName>
        <fullName evidence="10">PTS enzyme IIAB, mannose-specific</fullName>
    </submittedName>
</protein>
<evidence type="ECO:0000256" key="8">
    <source>
        <dbReference type="ARBA" id="ARBA00022777"/>
    </source>
</evidence>
<evidence type="ECO:0000256" key="6">
    <source>
        <dbReference type="ARBA" id="ARBA00022679"/>
    </source>
</evidence>
<dbReference type="GO" id="GO:0009401">
    <property type="term" value="P:phosphoenolpyruvate-dependent sugar phosphotransferase system"/>
    <property type="evidence" value="ECO:0007669"/>
    <property type="project" value="UniProtKB-KW"/>
</dbReference>
<evidence type="ECO:0000313" key="10">
    <source>
        <dbReference type="EMBL" id="AEX03351.1"/>
    </source>
</evidence>